<comment type="caution">
    <text evidence="1">The sequence shown here is derived from an EMBL/GenBank/DDBJ whole genome shotgun (WGS) entry which is preliminary data.</text>
</comment>
<keyword evidence="2" id="KW-1185">Reference proteome</keyword>
<dbReference type="EMBL" id="MJBS01000047">
    <property type="protein sequence ID" value="OHE98346.1"/>
    <property type="molecule type" value="Genomic_DNA"/>
</dbReference>
<sequence>MRSPDSQTFQVAMWFTSDAPCRRTSPNPLPTSFHRLQSNLFVSPRSTQEPKQHRLCLMAIGRGGCRHAVGSDQPPHHSGMSMFGLLSSVMIGSRRPAGRLPHTPRANFPQMIRRRASTPVDRGLSGVKVA</sequence>
<evidence type="ECO:0000313" key="1">
    <source>
        <dbReference type="EMBL" id="OHE98346.1"/>
    </source>
</evidence>
<reference evidence="1 2" key="1">
    <citation type="submission" date="2016-09" db="EMBL/GenBank/DDBJ databases">
        <authorList>
            <person name="Capua I."/>
            <person name="De Benedictis P."/>
            <person name="Joannis T."/>
            <person name="Lombin L.H."/>
            <person name="Cattoli G."/>
        </authorList>
    </citation>
    <scope>NUCLEOTIDE SEQUENCE [LARGE SCALE GENOMIC DNA]</scope>
    <source>
        <strain evidence="1 2">IMI 309357</strain>
    </source>
</reference>
<proteinExistence type="predicted"/>
<protein>
    <submittedName>
        <fullName evidence="1">Uncharacterized protein</fullName>
    </submittedName>
</protein>
<organism evidence="1 2">
    <name type="scientific">Colletotrichum orchidophilum</name>
    <dbReference type="NCBI Taxonomy" id="1209926"/>
    <lineage>
        <taxon>Eukaryota</taxon>
        <taxon>Fungi</taxon>
        <taxon>Dikarya</taxon>
        <taxon>Ascomycota</taxon>
        <taxon>Pezizomycotina</taxon>
        <taxon>Sordariomycetes</taxon>
        <taxon>Hypocreomycetidae</taxon>
        <taxon>Glomerellales</taxon>
        <taxon>Glomerellaceae</taxon>
        <taxon>Colletotrichum</taxon>
    </lineage>
</organism>
<name>A0A1G4BAK7_9PEZI</name>
<dbReference type="Proteomes" id="UP000176998">
    <property type="component" value="Unassembled WGS sequence"/>
</dbReference>
<dbReference type="AlphaFoldDB" id="A0A1G4BAK7"/>
<dbReference type="RefSeq" id="XP_022475496.1">
    <property type="nucleotide sequence ID" value="XM_022617983.1"/>
</dbReference>
<evidence type="ECO:0000313" key="2">
    <source>
        <dbReference type="Proteomes" id="UP000176998"/>
    </source>
</evidence>
<accession>A0A1G4BAK7</accession>
<dbReference type="GeneID" id="34559493"/>
<gene>
    <name evidence="1" type="ORF">CORC01_06342</name>
</gene>